<gene>
    <name evidence="1" type="ORF">MPAN_011750</name>
</gene>
<keyword evidence="2" id="KW-1185">Reference proteome</keyword>
<sequence>MIKKTFLLMLFILLEVVLYACSDAIEEEQQDVIIIPDQIEETLSFSDFFNDEIKKDIIIEISQDQWDGLNQEMNDYYEQFGNYRTDAYAKAKMYYSSDQTDSQIVIENIGIRSKGNTSRVILEDDEGNLNKSHFKISFHEDFDQDQFDIYDDRTVFDVEELELKYNRNQDSTYINEKFSFDLFNDFGVVAPQATLSNLYIKIGDETYYYGLYTVFEPVDKLFLEKRFDEDNRDGDLYKSLWQGFKPASLQNNYSEQEMGIKDESINYRPTYDLKNNKKTSNHEALIQFIDDINTWTDLEFENQIESIFDVDNFLRLLALGVLIGNPDDYRAMANNYYLYQEETSLLWHMIPYDYDHSFGVGWNPTEDFTINQDIEQWFNLNAELLGVESYEHPLSDRILSYDTYMNQYKDYLRELIDPQNGLFRYERYLAAYLQAKSLYEQDVNSDTLFDQIEFDLRDIESYYTQKIEQVSNQLD</sequence>
<dbReference type="PANTHER" id="PTHR40050">
    <property type="entry name" value="INNER SPORE COAT PROTEIN H"/>
    <property type="match status" value="1"/>
</dbReference>
<dbReference type="KEGG" id="manr:MPAN_011750"/>
<organism evidence="1 2">
    <name type="scientific">Mariniplasma anaerobium</name>
    <dbReference type="NCBI Taxonomy" id="2735436"/>
    <lineage>
        <taxon>Bacteria</taxon>
        <taxon>Bacillati</taxon>
        <taxon>Mycoplasmatota</taxon>
        <taxon>Mollicutes</taxon>
        <taxon>Acholeplasmatales</taxon>
        <taxon>Acholeplasmataceae</taxon>
        <taxon>Mariniplasma</taxon>
    </lineage>
</organism>
<name>A0A7U9TIX3_9MOLU</name>
<evidence type="ECO:0000313" key="1">
    <source>
        <dbReference type="EMBL" id="BCR36282.1"/>
    </source>
</evidence>
<proteinExistence type="predicted"/>
<protein>
    <recommendedName>
        <fullName evidence="3">CotH protein</fullName>
    </recommendedName>
</protein>
<dbReference type="Proteomes" id="UP000620133">
    <property type="component" value="Chromosome"/>
</dbReference>
<evidence type="ECO:0000313" key="2">
    <source>
        <dbReference type="Proteomes" id="UP000620133"/>
    </source>
</evidence>
<reference evidence="1" key="1">
    <citation type="submission" date="2021-01" db="EMBL/GenBank/DDBJ databases">
        <title>Draft genome sequence of Acholeplasmataceae bacterium strain Mahy22.</title>
        <authorList>
            <person name="Watanabe M."/>
            <person name="Kojima H."/>
            <person name="Fukui M."/>
        </authorList>
    </citation>
    <scope>NUCLEOTIDE SEQUENCE</scope>
    <source>
        <strain evidence="1">Mahy22</strain>
    </source>
</reference>
<dbReference type="Pfam" id="PF08757">
    <property type="entry name" value="CotH"/>
    <property type="match status" value="1"/>
</dbReference>
<dbReference type="EMBL" id="AP024412">
    <property type="protein sequence ID" value="BCR36282.1"/>
    <property type="molecule type" value="Genomic_DNA"/>
</dbReference>
<dbReference type="AlphaFoldDB" id="A0A7U9TIX3"/>
<dbReference type="InterPro" id="IPR014867">
    <property type="entry name" value="Spore_coat_CotH_CotH2/3/7"/>
</dbReference>
<accession>A0A7U9TIX3</accession>
<dbReference type="RefSeq" id="WP_176238899.1">
    <property type="nucleotide sequence ID" value="NZ_AP024412.1"/>
</dbReference>
<evidence type="ECO:0008006" key="3">
    <source>
        <dbReference type="Google" id="ProtNLM"/>
    </source>
</evidence>
<dbReference type="PANTHER" id="PTHR40050:SF1">
    <property type="entry name" value="INNER SPORE COAT PROTEIN H"/>
    <property type="match status" value="1"/>
</dbReference>